<name>A0ABY6HK90_9ARCH</name>
<reference evidence="2" key="1">
    <citation type="submission" date="2022-09" db="EMBL/GenBank/DDBJ databases">
        <title>Actin cytoskeleton and complex cell architecture in an #Asgard archaeon.</title>
        <authorList>
            <person name="Ponce Toledo R.I."/>
            <person name="Schleper C."/>
            <person name="Rodrigues Oliveira T."/>
            <person name="Wollweber F."/>
            <person name="Xu J."/>
            <person name="Rittmann S."/>
            <person name="Klingl A."/>
            <person name="Pilhofer M."/>
        </authorList>
    </citation>
    <scope>NUCLEOTIDE SEQUENCE</scope>
    <source>
        <strain evidence="2">B-35</strain>
    </source>
</reference>
<proteinExistence type="predicted"/>
<organism evidence="2 3">
    <name type="scientific">Candidatus Lokiarchaeum ossiferum</name>
    <dbReference type="NCBI Taxonomy" id="2951803"/>
    <lineage>
        <taxon>Archaea</taxon>
        <taxon>Promethearchaeati</taxon>
        <taxon>Promethearchaeota</taxon>
        <taxon>Promethearchaeia</taxon>
        <taxon>Promethearchaeales</taxon>
        <taxon>Promethearchaeaceae</taxon>
        <taxon>Candidatus Lokiarchaeum</taxon>
    </lineage>
</organism>
<dbReference type="Proteomes" id="UP001208689">
    <property type="component" value="Chromosome"/>
</dbReference>
<dbReference type="InterPro" id="IPR051531">
    <property type="entry name" value="N-acetyltransferase"/>
</dbReference>
<dbReference type="PROSITE" id="PS51186">
    <property type="entry name" value="GNAT"/>
    <property type="match status" value="1"/>
</dbReference>
<dbReference type="PANTHER" id="PTHR43792:SF9">
    <property type="entry name" value="RIBOSOMAL-PROTEIN-ALANINE ACETYLTRANSFERASE"/>
    <property type="match status" value="1"/>
</dbReference>
<dbReference type="Pfam" id="PF13302">
    <property type="entry name" value="Acetyltransf_3"/>
    <property type="match status" value="1"/>
</dbReference>
<dbReference type="EMBL" id="CP104013">
    <property type="protein sequence ID" value="UYP43805.1"/>
    <property type="molecule type" value="Genomic_DNA"/>
</dbReference>
<gene>
    <name evidence="2" type="ORF">NEF87_000090</name>
</gene>
<dbReference type="PANTHER" id="PTHR43792">
    <property type="entry name" value="GNAT FAMILY, PUTATIVE (AFU_ORTHOLOGUE AFUA_3G00765)-RELATED-RELATED"/>
    <property type="match status" value="1"/>
</dbReference>
<feature type="domain" description="N-acetyltransferase" evidence="1">
    <location>
        <begin position="17"/>
        <end position="174"/>
    </location>
</feature>
<keyword evidence="3" id="KW-1185">Reference proteome</keyword>
<evidence type="ECO:0000313" key="3">
    <source>
        <dbReference type="Proteomes" id="UP001208689"/>
    </source>
</evidence>
<evidence type="ECO:0000313" key="2">
    <source>
        <dbReference type="EMBL" id="UYP43805.1"/>
    </source>
</evidence>
<protein>
    <recommendedName>
        <fullName evidence="1">N-acetyltransferase domain-containing protein</fullName>
    </recommendedName>
</protein>
<evidence type="ECO:0000259" key="1">
    <source>
        <dbReference type="PROSITE" id="PS51186"/>
    </source>
</evidence>
<dbReference type="InterPro" id="IPR016181">
    <property type="entry name" value="Acyl_CoA_acyltransferase"/>
</dbReference>
<dbReference type="SUPFAM" id="SSF55729">
    <property type="entry name" value="Acyl-CoA N-acyltransferases (Nat)"/>
    <property type="match status" value="1"/>
</dbReference>
<dbReference type="InterPro" id="IPR000182">
    <property type="entry name" value="GNAT_dom"/>
</dbReference>
<accession>A0ABY6HK90</accession>
<dbReference type="Gene3D" id="3.40.630.30">
    <property type="match status" value="1"/>
</dbReference>
<sequence length="178" mass="20931">MIGLDFTHFPVLESKYYKLRQLQEKDAQAIFEYQSNKINFLYVNMPVYTNLSQARKYIEEKNQGVIQNKWIIWAITKKNNNHIVGTVSIWNFDQKCSKAELGYGLFSGNTGKGIMTEVLSRVILYGFNELHLEIIEAYTNPSNKKSIALLKRLNFKYKMQIEEDGELLNIFRQEKKEF</sequence>